<evidence type="ECO:0000313" key="2">
    <source>
        <dbReference type="EMBL" id="CAH2294155.1"/>
    </source>
</evidence>
<keyword evidence="3" id="KW-1185">Reference proteome</keyword>
<dbReference type="AlphaFoldDB" id="A0AAD1W9R0"/>
<dbReference type="PANTHER" id="PTHR16003">
    <property type="entry name" value="C9ORF40 ISOFORM 1"/>
    <property type="match status" value="1"/>
</dbReference>
<evidence type="ECO:0000313" key="3">
    <source>
        <dbReference type="Proteomes" id="UP001295444"/>
    </source>
</evidence>
<gene>
    <name evidence="2" type="ORF">PECUL_23A059108</name>
</gene>
<name>A0AAD1W9R0_PELCU</name>
<evidence type="ECO:0008006" key="4">
    <source>
        <dbReference type="Google" id="ProtNLM"/>
    </source>
</evidence>
<sequence length="180" mass="20449">MAKRKLEQHPVTLRCPPCKKRSCELPPLLDECPPHGTRLGAKRKLECDPGLQLVTPSPCARGTRADSPADRSLPPSKKPRAAQTEGSKAPVYQCQDDENFREYNSYQFWKTPLPDIDFSEITTETTEDNKKDDELFREFNSHQFWKTPLPNVDFSEIETCEDSIMSAPITSTDITEDMDS</sequence>
<dbReference type="InterPro" id="IPR042349">
    <property type="entry name" value="C9orf40-like"/>
</dbReference>
<feature type="region of interest" description="Disordered" evidence="1">
    <location>
        <begin position="55"/>
        <end position="90"/>
    </location>
</feature>
<dbReference type="PANTHER" id="PTHR16003:SF3">
    <property type="entry name" value="CHROMOSOME 9 C9ORF40 HOMOLOG"/>
    <property type="match status" value="1"/>
</dbReference>
<evidence type="ECO:0000256" key="1">
    <source>
        <dbReference type="SAM" id="MobiDB-lite"/>
    </source>
</evidence>
<accession>A0AAD1W9R0</accession>
<reference evidence="2" key="1">
    <citation type="submission" date="2022-03" db="EMBL/GenBank/DDBJ databases">
        <authorList>
            <person name="Alioto T."/>
            <person name="Alioto T."/>
            <person name="Gomez Garrido J."/>
        </authorList>
    </citation>
    <scope>NUCLEOTIDE SEQUENCE</scope>
</reference>
<proteinExistence type="predicted"/>
<organism evidence="2 3">
    <name type="scientific">Pelobates cultripes</name>
    <name type="common">Western spadefoot toad</name>
    <dbReference type="NCBI Taxonomy" id="61616"/>
    <lineage>
        <taxon>Eukaryota</taxon>
        <taxon>Metazoa</taxon>
        <taxon>Chordata</taxon>
        <taxon>Craniata</taxon>
        <taxon>Vertebrata</taxon>
        <taxon>Euteleostomi</taxon>
        <taxon>Amphibia</taxon>
        <taxon>Batrachia</taxon>
        <taxon>Anura</taxon>
        <taxon>Pelobatoidea</taxon>
        <taxon>Pelobatidae</taxon>
        <taxon>Pelobates</taxon>
    </lineage>
</organism>
<dbReference type="Proteomes" id="UP001295444">
    <property type="component" value="Chromosome 05"/>
</dbReference>
<protein>
    <recommendedName>
        <fullName evidence="4">WW-binding domain-containing protein</fullName>
    </recommendedName>
</protein>
<dbReference type="EMBL" id="OW240916">
    <property type="protein sequence ID" value="CAH2294155.1"/>
    <property type="molecule type" value="Genomic_DNA"/>
</dbReference>